<keyword evidence="4 10" id="KW-0349">Heme</keyword>
<reference evidence="13 14" key="1">
    <citation type="submission" date="2024-06" db="EMBL/GenBank/DDBJ databases">
        <title>A chromosome level genome sequence of Diviner's sage (Salvia divinorum).</title>
        <authorList>
            <person name="Ford S.A."/>
            <person name="Ro D.-K."/>
            <person name="Ness R.W."/>
            <person name="Phillips M.A."/>
        </authorList>
    </citation>
    <scope>NUCLEOTIDE SEQUENCE [LARGE SCALE GENOMIC DNA]</scope>
    <source>
        <strain evidence="13">SAF-2024a</strain>
        <tissue evidence="13">Leaf</tissue>
    </source>
</reference>
<feature type="chain" id="PRO_5044862293" evidence="12">
    <location>
        <begin position="23"/>
        <end position="495"/>
    </location>
</feature>
<dbReference type="InterPro" id="IPR001128">
    <property type="entry name" value="Cyt_P450"/>
</dbReference>
<evidence type="ECO:0000256" key="3">
    <source>
        <dbReference type="ARBA" id="ARBA00010617"/>
    </source>
</evidence>
<keyword evidence="6 11" id="KW-0560">Oxidoreductase</keyword>
<protein>
    <submittedName>
        <fullName evidence="13">Cytochrome P450 71AU50-like</fullName>
    </submittedName>
</protein>
<dbReference type="Gene3D" id="1.10.630.10">
    <property type="entry name" value="Cytochrome P450"/>
    <property type="match status" value="1"/>
</dbReference>
<dbReference type="GO" id="GO:0016712">
    <property type="term" value="F:oxidoreductase activity, acting on paired donors, with incorporation or reduction of molecular oxygen, reduced flavin or flavoprotein as one donor, and incorporation of one atom of oxygen"/>
    <property type="evidence" value="ECO:0007669"/>
    <property type="project" value="UniProtKB-ARBA"/>
</dbReference>
<dbReference type="PANTHER" id="PTHR47943">
    <property type="entry name" value="CYTOCHROME P450 93A3-LIKE"/>
    <property type="match status" value="1"/>
</dbReference>
<dbReference type="PRINTS" id="PR00385">
    <property type="entry name" value="P450"/>
</dbReference>
<evidence type="ECO:0000256" key="10">
    <source>
        <dbReference type="PIRSR" id="PIRSR602401-1"/>
    </source>
</evidence>
<proteinExistence type="inferred from homology"/>
<dbReference type="PROSITE" id="PS00086">
    <property type="entry name" value="CYTOCHROME_P450"/>
    <property type="match status" value="1"/>
</dbReference>
<evidence type="ECO:0000256" key="6">
    <source>
        <dbReference type="ARBA" id="ARBA00023002"/>
    </source>
</evidence>
<keyword evidence="5 10" id="KW-0479">Metal-binding</keyword>
<accession>A0ABD1ILL4</accession>
<evidence type="ECO:0000256" key="1">
    <source>
        <dbReference type="ARBA" id="ARBA00001971"/>
    </source>
</evidence>
<evidence type="ECO:0000256" key="9">
    <source>
        <dbReference type="ARBA" id="ARBA00023136"/>
    </source>
</evidence>
<feature type="binding site" description="axial binding residue" evidence="10">
    <location>
        <position position="433"/>
    </location>
    <ligand>
        <name>heme</name>
        <dbReference type="ChEBI" id="CHEBI:30413"/>
    </ligand>
    <ligandPart>
        <name>Fe</name>
        <dbReference type="ChEBI" id="CHEBI:18248"/>
    </ligandPart>
</feature>
<comment type="caution">
    <text evidence="13">The sequence shown here is derived from an EMBL/GenBank/DDBJ whole genome shotgun (WGS) entry which is preliminary data.</text>
</comment>
<comment type="subcellular location">
    <subcellularLocation>
        <location evidence="2">Membrane</location>
        <topology evidence="2">Single-pass membrane protein</topology>
    </subcellularLocation>
</comment>
<evidence type="ECO:0000313" key="13">
    <source>
        <dbReference type="EMBL" id="KAL1569587.1"/>
    </source>
</evidence>
<dbReference type="AlphaFoldDB" id="A0ABD1ILL4"/>
<dbReference type="SUPFAM" id="SSF48264">
    <property type="entry name" value="Cytochrome P450"/>
    <property type="match status" value="1"/>
</dbReference>
<name>A0ABD1ILL4_SALDI</name>
<keyword evidence="7 10" id="KW-0408">Iron</keyword>
<dbReference type="GO" id="GO:0046872">
    <property type="term" value="F:metal ion binding"/>
    <property type="evidence" value="ECO:0007669"/>
    <property type="project" value="UniProtKB-KW"/>
</dbReference>
<evidence type="ECO:0000256" key="5">
    <source>
        <dbReference type="ARBA" id="ARBA00022723"/>
    </source>
</evidence>
<keyword evidence="8 11" id="KW-0503">Monooxygenase</keyword>
<dbReference type="PANTHER" id="PTHR47943:SF2">
    <property type="entry name" value="CYTOCHROME P450"/>
    <property type="match status" value="1"/>
</dbReference>
<dbReference type="CDD" id="cd11072">
    <property type="entry name" value="CYP71-like"/>
    <property type="match status" value="1"/>
</dbReference>
<comment type="cofactor">
    <cofactor evidence="1 10">
        <name>heme</name>
        <dbReference type="ChEBI" id="CHEBI:30413"/>
    </cofactor>
</comment>
<evidence type="ECO:0000256" key="11">
    <source>
        <dbReference type="RuleBase" id="RU000461"/>
    </source>
</evidence>
<comment type="similarity">
    <text evidence="3 11">Belongs to the cytochrome P450 family.</text>
</comment>
<dbReference type="InterPro" id="IPR036396">
    <property type="entry name" value="Cyt_P450_sf"/>
</dbReference>
<dbReference type="GO" id="GO:0016020">
    <property type="term" value="C:membrane"/>
    <property type="evidence" value="ECO:0007669"/>
    <property type="project" value="UniProtKB-SubCell"/>
</dbReference>
<keyword evidence="14" id="KW-1185">Reference proteome</keyword>
<evidence type="ECO:0000256" key="8">
    <source>
        <dbReference type="ARBA" id="ARBA00023033"/>
    </source>
</evidence>
<feature type="signal peptide" evidence="12">
    <location>
        <begin position="1"/>
        <end position="22"/>
    </location>
</feature>
<dbReference type="Pfam" id="PF00067">
    <property type="entry name" value="p450"/>
    <property type="match status" value="1"/>
</dbReference>
<evidence type="ECO:0000256" key="4">
    <source>
        <dbReference type="ARBA" id="ARBA00022617"/>
    </source>
</evidence>
<dbReference type="PRINTS" id="PR00463">
    <property type="entry name" value="EP450I"/>
</dbReference>
<dbReference type="InterPro" id="IPR002401">
    <property type="entry name" value="Cyt_P450_E_grp-I"/>
</dbReference>
<dbReference type="FunFam" id="1.10.630.10:FF:000011">
    <property type="entry name" value="Cytochrome P450 83B1"/>
    <property type="match status" value="1"/>
</dbReference>
<evidence type="ECO:0000256" key="12">
    <source>
        <dbReference type="SAM" id="SignalP"/>
    </source>
</evidence>
<dbReference type="EMBL" id="JBEAFC010000001">
    <property type="protein sequence ID" value="KAL1569587.1"/>
    <property type="molecule type" value="Genomic_DNA"/>
</dbReference>
<dbReference type="GO" id="GO:0016114">
    <property type="term" value="P:terpenoid biosynthetic process"/>
    <property type="evidence" value="ECO:0007669"/>
    <property type="project" value="UniProtKB-ARBA"/>
</dbReference>
<gene>
    <name evidence="13" type="ORF">AAHA92_01050</name>
</gene>
<sequence>MAWFWAALSLIIFLSFLQHLLRKRDLPPGPIALPLIGHLHLLGKNLPRDLHRLAAKHGPIIFLRLGTIPAVVVSSAAGAELVLKTHDLVFAGRTHHQAARYIGYDQRNILFAPYGAYWRNMRRLCTVELLSTAKINEFRPIRRAEMGEMVGLLRRDAEKGEIVDLTARVSGVLGDMNCLMVFGRKYVDRDLDEKLGFQAVIDETLQVAAIPNLGDFFPFMAALDLQGLDRRMKKLSSIFDAFLDKIIDDHLQRKPEKTHNHDFVDTMLAVMDAGDAGFEFDRRHVKAVLLDILIGGMDTTLSTVEWTISELIRHPNVLKKLQKELEQIVSMDQMVDESHLDKLEYLDLVVKETLRLHPPGRLLVHESMEDCMINGFHIPKGTWTFVNAWTIGRDPNFWHEHDEFMPERFVGGNVDLLGQHFQLIPFGSGRRSCPGLQLGLTLVKLVVAQLVHCFDWELPNGVEPSDLDMTEHFGIVTSRDKHLMAIPSYRLHKSI</sequence>
<evidence type="ECO:0000256" key="2">
    <source>
        <dbReference type="ARBA" id="ARBA00004167"/>
    </source>
</evidence>
<keyword evidence="12" id="KW-0732">Signal</keyword>
<dbReference type="InterPro" id="IPR017972">
    <property type="entry name" value="Cyt_P450_CS"/>
</dbReference>
<evidence type="ECO:0000313" key="14">
    <source>
        <dbReference type="Proteomes" id="UP001567538"/>
    </source>
</evidence>
<dbReference type="Proteomes" id="UP001567538">
    <property type="component" value="Unassembled WGS sequence"/>
</dbReference>
<evidence type="ECO:0000256" key="7">
    <source>
        <dbReference type="ARBA" id="ARBA00023004"/>
    </source>
</evidence>
<organism evidence="13 14">
    <name type="scientific">Salvia divinorum</name>
    <name type="common">Maria pastora</name>
    <name type="synonym">Diviner's sage</name>
    <dbReference type="NCBI Taxonomy" id="28513"/>
    <lineage>
        <taxon>Eukaryota</taxon>
        <taxon>Viridiplantae</taxon>
        <taxon>Streptophyta</taxon>
        <taxon>Embryophyta</taxon>
        <taxon>Tracheophyta</taxon>
        <taxon>Spermatophyta</taxon>
        <taxon>Magnoliopsida</taxon>
        <taxon>eudicotyledons</taxon>
        <taxon>Gunneridae</taxon>
        <taxon>Pentapetalae</taxon>
        <taxon>asterids</taxon>
        <taxon>lamiids</taxon>
        <taxon>Lamiales</taxon>
        <taxon>Lamiaceae</taxon>
        <taxon>Nepetoideae</taxon>
        <taxon>Mentheae</taxon>
        <taxon>Salviinae</taxon>
        <taxon>Salvia</taxon>
        <taxon>Salvia subgen. Calosphace</taxon>
    </lineage>
</organism>
<keyword evidence="9" id="KW-0472">Membrane</keyword>